<dbReference type="Proteomes" id="UP000286806">
    <property type="component" value="Unassembled WGS sequence"/>
</dbReference>
<evidence type="ECO:0000313" key="2">
    <source>
        <dbReference type="Proteomes" id="UP000286806"/>
    </source>
</evidence>
<comment type="caution">
    <text evidence="1">The sequence shown here is derived from an EMBL/GenBank/DDBJ whole genome shotgun (WGS) entry which is preliminary data.</text>
</comment>
<dbReference type="AlphaFoldDB" id="A0A401JCN5"/>
<proteinExistence type="predicted"/>
<gene>
    <name evidence="1" type="ORF">SFMTTN_1210</name>
</gene>
<protein>
    <submittedName>
        <fullName evidence="1">Uncharacterized protein</fullName>
    </submittedName>
</protein>
<keyword evidence="2" id="KW-1185">Reference proteome</keyword>
<sequence>MVPIHILFLSVETFHGCRSSRQQRCGKDSTAIEHVACKPVTQMQPERVKISFLNIRKSK</sequence>
<evidence type="ECO:0000313" key="1">
    <source>
        <dbReference type="EMBL" id="GBL45403.1"/>
    </source>
</evidence>
<accession>A0A401JCN5</accession>
<reference evidence="1 2" key="1">
    <citation type="journal article" date="2019" name="Front. Microbiol.">
        <title>Genomes of Neutrophilic Sulfur-Oxidizing Chemolithoautotrophs Representing 9 Proteobacterial Species From 8 Genera.</title>
        <authorList>
            <person name="Watanabe T."/>
            <person name="Kojima H."/>
            <person name="Umezawa K."/>
            <person name="Hori C."/>
            <person name="Takasuka T.E."/>
            <person name="Kato Y."/>
            <person name="Fukui M."/>
        </authorList>
    </citation>
    <scope>NUCLEOTIDE SEQUENCE [LARGE SCALE GENOMIC DNA]</scope>
    <source>
        <strain evidence="1 2">TTN</strain>
    </source>
</reference>
<organism evidence="1 2">
    <name type="scientific">Sulfuriferula multivorans</name>
    <dbReference type="NCBI Taxonomy" id="1559896"/>
    <lineage>
        <taxon>Bacteria</taxon>
        <taxon>Pseudomonadati</taxon>
        <taxon>Pseudomonadota</taxon>
        <taxon>Betaproteobacteria</taxon>
        <taxon>Nitrosomonadales</taxon>
        <taxon>Sulfuricellaceae</taxon>
        <taxon>Sulfuriferula</taxon>
    </lineage>
</organism>
<dbReference type="EMBL" id="BGOW01000010">
    <property type="protein sequence ID" value="GBL45403.1"/>
    <property type="molecule type" value="Genomic_DNA"/>
</dbReference>
<name>A0A401JCN5_9PROT</name>